<proteinExistence type="predicted"/>
<keyword evidence="2" id="KW-1185">Reference proteome</keyword>
<evidence type="ECO:0000313" key="1">
    <source>
        <dbReference type="EMBL" id="MQM22975.1"/>
    </source>
</evidence>
<comment type="caution">
    <text evidence="1">The sequence shown here is derived from an EMBL/GenBank/DDBJ whole genome shotgun (WGS) entry which is preliminary data.</text>
</comment>
<name>A0A843XW30_COLES</name>
<organism evidence="1 2">
    <name type="scientific">Colocasia esculenta</name>
    <name type="common">Wild taro</name>
    <name type="synonym">Arum esculentum</name>
    <dbReference type="NCBI Taxonomy" id="4460"/>
    <lineage>
        <taxon>Eukaryota</taxon>
        <taxon>Viridiplantae</taxon>
        <taxon>Streptophyta</taxon>
        <taxon>Embryophyta</taxon>
        <taxon>Tracheophyta</taxon>
        <taxon>Spermatophyta</taxon>
        <taxon>Magnoliopsida</taxon>
        <taxon>Liliopsida</taxon>
        <taxon>Araceae</taxon>
        <taxon>Aroideae</taxon>
        <taxon>Colocasieae</taxon>
        <taxon>Colocasia</taxon>
    </lineage>
</organism>
<dbReference type="AlphaFoldDB" id="A0A843XW30"/>
<reference evidence="1" key="1">
    <citation type="submission" date="2017-07" db="EMBL/GenBank/DDBJ databases">
        <title>Taro Niue Genome Assembly and Annotation.</title>
        <authorList>
            <person name="Atibalentja N."/>
            <person name="Keating K."/>
            <person name="Fields C.J."/>
        </authorList>
    </citation>
    <scope>NUCLEOTIDE SEQUENCE</scope>
    <source>
        <strain evidence="1">Niue_2</strain>
        <tissue evidence="1">Leaf</tissue>
    </source>
</reference>
<dbReference type="Proteomes" id="UP000652761">
    <property type="component" value="Unassembled WGS sequence"/>
</dbReference>
<sequence>MAVVGLAEVHRLVAPCSSESGALVVLVEVLAGPACVLPRIALCHFWWRFFPGVLCVCFGPPLCCPCGSKCAVWLGCVLARFSQDGSWHLWWRFSPKSFPSFSVALEGLRVPVARMVCFVSRTLRALPGGALSGDAPLWCCVARPAVRRGSYCACPAFRPVLGTSGLVPFRGCLHFLGHPSSGAC</sequence>
<evidence type="ECO:0000313" key="2">
    <source>
        <dbReference type="Proteomes" id="UP000652761"/>
    </source>
</evidence>
<gene>
    <name evidence="1" type="ORF">Taro_056035</name>
</gene>
<protein>
    <submittedName>
        <fullName evidence="1">Uncharacterized protein</fullName>
    </submittedName>
</protein>
<dbReference type="EMBL" id="NMUH01014617">
    <property type="protein sequence ID" value="MQM22975.1"/>
    <property type="molecule type" value="Genomic_DNA"/>
</dbReference>
<accession>A0A843XW30</accession>